<comment type="caution">
    <text evidence="1">The sequence shown here is derived from an EMBL/GenBank/DDBJ whole genome shotgun (WGS) entry which is preliminary data.</text>
</comment>
<dbReference type="Proteomes" id="UP000548787">
    <property type="component" value="Unassembled WGS sequence"/>
</dbReference>
<reference evidence="1 2" key="2">
    <citation type="submission" date="2020-08" db="EMBL/GenBank/DDBJ databases">
        <title>Listeria ohnekaius sp. nov. and Listeria portnoyii sp. nov. isolated from non-agricultural and natural environments.</title>
        <authorList>
            <person name="Weller D."/>
            <person name="Belias A.M."/>
            <person name="Liao J."/>
            <person name="Guo S."/>
            <person name="Orsi R.H."/>
            <person name="Wiedmann M."/>
        </authorList>
    </citation>
    <scope>NUCLEOTIDE SEQUENCE [LARGE SCALE GENOMIC DNA]</scope>
    <source>
        <strain evidence="1 2">FSL W9-0585</strain>
    </source>
</reference>
<dbReference type="AlphaFoldDB" id="A0A7W1T4Y2"/>
<evidence type="ECO:0008006" key="3">
    <source>
        <dbReference type="Google" id="ProtNLM"/>
    </source>
</evidence>
<accession>A0A7W1T4Y2</accession>
<keyword evidence="2" id="KW-1185">Reference proteome</keyword>
<name>A0A7W1T4Y2_9LIST</name>
<proteinExistence type="predicted"/>
<gene>
    <name evidence="1" type="ORF">HPK16_04275</name>
</gene>
<sequence>MGEVLNLKFLNAKEVAKLMGISVSGAYDIIRKLNAELVQKGYRVKSGKVNELYFKKVYGFSDLGEDDQHELQANA</sequence>
<evidence type="ECO:0000313" key="2">
    <source>
        <dbReference type="Proteomes" id="UP000548787"/>
    </source>
</evidence>
<evidence type="ECO:0000313" key="1">
    <source>
        <dbReference type="EMBL" id="MBA3925553.1"/>
    </source>
</evidence>
<dbReference type="EMBL" id="JABJVM010000003">
    <property type="protein sequence ID" value="MBA3925553.1"/>
    <property type="molecule type" value="Genomic_DNA"/>
</dbReference>
<protein>
    <recommendedName>
        <fullName evidence="3">ICEBs1 excisionase</fullName>
    </recommendedName>
</protein>
<reference evidence="1 2" key="1">
    <citation type="submission" date="2020-05" db="EMBL/GenBank/DDBJ databases">
        <authorList>
            <person name="Carlin C.R."/>
        </authorList>
    </citation>
    <scope>NUCLEOTIDE SEQUENCE [LARGE SCALE GENOMIC DNA]</scope>
    <source>
        <strain evidence="1 2">FSL W9-0585</strain>
    </source>
</reference>
<organism evidence="1 2">
    <name type="scientific">Listeria rustica</name>
    <dbReference type="NCBI Taxonomy" id="2713503"/>
    <lineage>
        <taxon>Bacteria</taxon>
        <taxon>Bacillati</taxon>
        <taxon>Bacillota</taxon>
        <taxon>Bacilli</taxon>
        <taxon>Bacillales</taxon>
        <taxon>Listeriaceae</taxon>
        <taxon>Listeria</taxon>
    </lineage>
</organism>